<name>A0A1Y1X391_9FUNG</name>
<dbReference type="GO" id="GO:0031505">
    <property type="term" value="P:fungal-type cell wall organization"/>
    <property type="evidence" value="ECO:0007669"/>
    <property type="project" value="TreeGrafter"/>
</dbReference>
<keyword evidence="1" id="KW-0732">Signal</keyword>
<protein>
    <submittedName>
        <fullName evidence="4">Uncharacterized protein</fullName>
    </submittedName>
</protein>
<dbReference type="PANTHER" id="PTHR31002:SF34">
    <property type="entry name" value="CELL WALL PROTEIN CWP1-RELATED"/>
    <property type="match status" value="1"/>
</dbReference>
<evidence type="ECO:0000259" key="3">
    <source>
        <dbReference type="Pfam" id="PF25116"/>
    </source>
</evidence>
<dbReference type="GO" id="GO:0009277">
    <property type="term" value="C:fungal-type cell wall"/>
    <property type="evidence" value="ECO:0007669"/>
    <property type="project" value="TreeGrafter"/>
</dbReference>
<gene>
    <name evidence="4" type="ORF">BCR32DRAFT_327791</name>
</gene>
<evidence type="ECO:0000259" key="2">
    <source>
        <dbReference type="Pfam" id="PF25115"/>
    </source>
</evidence>
<accession>A0A1Y1X391</accession>
<proteinExistence type="predicted"/>
<dbReference type="STRING" id="1754192.A0A1Y1X391"/>
<feature type="domain" description="Agd3 deacetylase" evidence="2">
    <location>
        <begin position="245"/>
        <end position="602"/>
    </location>
</feature>
<organism evidence="4 5">
    <name type="scientific">Anaeromyces robustus</name>
    <dbReference type="NCBI Taxonomy" id="1754192"/>
    <lineage>
        <taxon>Eukaryota</taxon>
        <taxon>Fungi</taxon>
        <taxon>Fungi incertae sedis</taxon>
        <taxon>Chytridiomycota</taxon>
        <taxon>Chytridiomycota incertae sedis</taxon>
        <taxon>Neocallimastigomycetes</taxon>
        <taxon>Neocallimastigales</taxon>
        <taxon>Neocallimastigaceae</taxon>
        <taxon>Anaeromyces</taxon>
    </lineage>
</organism>
<dbReference type="PANTHER" id="PTHR31002">
    <property type="entry name" value="SERIPAUPERIN"/>
    <property type="match status" value="1"/>
</dbReference>
<feature type="chain" id="PRO_5012033560" evidence="1">
    <location>
        <begin position="22"/>
        <end position="721"/>
    </location>
</feature>
<keyword evidence="5" id="KW-1185">Reference proteome</keyword>
<dbReference type="Pfam" id="PF25115">
    <property type="entry name" value="Agd3_CE"/>
    <property type="match status" value="1"/>
</dbReference>
<dbReference type="InterPro" id="IPR050788">
    <property type="entry name" value="Yeast_SRP1/TIP1_CWP"/>
</dbReference>
<comment type="caution">
    <text evidence="4">The sequence shown here is derived from an EMBL/GenBank/DDBJ whole genome shotgun (WGS) entry which is preliminary data.</text>
</comment>
<evidence type="ECO:0000313" key="5">
    <source>
        <dbReference type="Proteomes" id="UP000193944"/>
    </source>
</evidence>
<dbReference type="GO" id="GO:0005199">
    <property type="term" value="F:structural constituent of cell wall"/>
    <property type="evidence" value="ECO:0007669"/>
    <property type="project" value="TreeGrafter"/>
</dbReference>
<reference evidence="4 5" key="1">
    <citation type="submission" date="2016-08" db="EMBL/GenBank/DDBJ databases">
        <title>A Parts List for Fungal Cellulosomes Revealed by Comparative Genomics.</title>
        <authorList>
            <consortium name="DOE Joint Genome Institute"/>
            <person name="Haitjema C.H."/>
            <person name="Gilmore S.P."/>
            <person name="Henske J.K."/>
            <person name="Solomon K.V."/>
            <person name="De Groot R."/>
            <person name="Kuo A."/>
            <person name="Mondo S.J."/>
            <person name="Salamov A.A."/>
            <person name="Labutti K."/>
            <person name="Zhao Z."/>
            <person name="Chiniquy J."/>
            <person name="Barry K."/>
            <person name="Brewer H.M."/>
            <person name="Purvine S.O."/>
            <person name="Wright A.T."/>
            <person name="Boxma B."/>
            <person name="Van Alen T."/>
            <person name="Hackstein J.H."/>
            <person name="Baker S.E."/>
            <person name="Grigoriev I.V."/>
            <person name="O'Malley M.A."/>
        </authorList>
    </citation>
    <scope>NUCLEOTIDE SEQUENCE [LARGE SCALE GENOMIC DNA]</scope>
    <source>
        <strain evidence="4 5">S4</strain>
    </source>
</reference>
<dbReference type="Pfam" id="PF25116">
    <property type="entry name" value="CBM87_Agd3"/>
    <property type="match status" value="1"/>
</dbReference>
<feature type="domain" description="Agd3 CBM87" evidence="3">
    <location>
        <begin position="37"/>
        <end position="229"/>
    </location>
</feature>
<dbReference type="InterPro" id="IPR056826">
    <property type="entry name" value="Agd3_CE"/>
</dbReference>
<dbReference type="AlphaFoldDB" id="A0A1Y1X391"/>
<evidence type="ECO:0000256" key="1">
    <source>
        <dbReference type="SAM" id="SignalP"/>
    </source>
</evidence>
<dbReference type="GO" id="GO:0000324">
    <property type="term" value="C:fungal-type vacuole"/>
    <property type="evidence" value="ECO:0007669"/>
    <property type="project" value="TreeGrafter"/>
</dbReference>
<sequence length="721" mass="83400">MFNIKYIVTFLVATFILNVCAFEMNMEALYLTAIEKNSVVSSMFDAYGMNYKTVRLPTTEFVLENDKQALYNTIVVEGATKEMLAVIKPTIEAYQQKYKVRVAYLNCEPDPSFGFVDLSKSESESDLYELTDEGKKLAKKYQMNGDGVTFKSSSCVVNKNTGNCDAYFHNKVKLEGNNNLTITPLLKYHESEDLAGAIVKNGEIESIHFFVPYIDSLIASFTSHLWISWSNYGIIDGFRRLYFGIQIDDFFISNPFNYQKGTEFRTSIQDMKNLAEWQKEITNQRMPNGSDFKIELAFNGMYVLITAKHKQYISQEYEDPKNHYTYVFPMEEEGTHKWPETFDSDWDDAALREGDKLYDYFAQNPEAQDNFYWLTHTFSHHNLNSASFHDADVEISYNVKMADDPYLGMYKRPCFSQHSIVCPEISGMHNGHTLEAFKKNTVYYGVGDNSRPDLNPDNFYFPLVTNKTTSNFDGFYVIPRQPTEMYWDCSLPEQILQLYKERSGKEETWDEHVRKDIENSVKNFVKLRHDPYMFHEGNLRNEDLPEIEINGVKGKFGLMQQWVENMVVEIRKYLEWPLITKKMDDLAQTYILRINQTECIPKYTMNIDDETLKISEIKVSSTKGSCKVPLFAIRDTQFDDSTVSNIEQIGDEPPTAWIDATTEPKSVKFVNDIVWNNDEYTGDKKFFVNSKSISAGSSRINFNNFKTVLLLIGGFLLINLI</sequence>
<dbReference type="Proteomes" id="UP000193944">
    <property type="component" value="Unassembled WGS sequence"/>
</dbReference>
<dbReference type="OrthoDB" id="2113314at2759"/>
<reference evidence="4 5" key="2">
    <citation type="submission" date="2016-08" db="EMBL/GenBank/DDBJ databases">
        <title>Pervasive Adenine N6-methylation of Active Genes in Fungi.</title>
        <authorList>
            <consortium name="DOE Joint Genome Institute"/>
            <person name="Mondo S.J."/>
            <person name="Dannebaum R.O."/>
            <person name="Kuo R.C."/>
            <person name="Labutti K."/>
            <person name="Haridas S."/>
            <person name="Kuo A."/>
            <person name="Salamov A."/>
            <person name="Ahrendt S.R."/>
            <person name="Lipzen A."/>
            <person name="Sullivan W."/>
            <person name="Andreopoulos W.B."/>
            <person name="Clum A."/>
            <person name="Lindquist E."/>
            <person name="Daum C."/>
            <person name="Ramamoorthy G.K."/>
            <person name="Gryganskyi A."/>
            <person name="Culley D."/>
            <person name="Magnuson J.K."/>
            <person name="James T.Y."/>
            <person name="O'Malley M.A."/>
            <person name="Stajich J.E."/>
            <person name="Spatafora J.W."/>
            <person name="Visel A."/>
            <person name="Grigoriev I.V."/>
        </authorList>
    </citation>
    <scope>NUCLEOTIDE SEQUENCE [LARGE SCALE GENOMIC DNA]</scope>
    <source>
        <strain evidence="4 5">S4</strain>
    </source>
</reference>
<feature type="signal peptide" evidence="1">
    <location>
        <begin position="1"/>
        <end position="21"/>
    </location>
</feature>
<evidence type="ECO:0000313" key="4">
    <source>
        <dbReference type="EMBL" id="ORX80162.1"/>
    </source>
</evidence>
<dbReference type="EMBL" id="MCFG01000153">
    <property type="protein sequence ID" value="ORX80162.1"/>
    <property type="molecule type" value="Genomic_DNA"/>
</dbReference>
<dbReference type="InterPro" id="IPR056827">
    <property type="entry name" value="CBM87_Agd3"/>
</dbReference>